<reference evidence="3" key="1">
    <citation type="submission" date="2025-08" db="UniProtKB">
        <authorList>
            <consortium name="RefSeq"/>
        </authorList>
    </citation>
    <scope>IDENTIFICATION</scope>
    <source>
        <tissue evidence="3">Muscle</tissue>
    </source>
</reference>
<dbReference type="GeneID" id="111084008"/>
<name>A0ABM1RYM9_LIMPO</name>
<sequence length="154" mass="17242">MIDVNREALMAKDERPRPMSLEGVKKPATFLDQSLTPGRMKLGQSLTDLPKQLQNSELTEEQLKRCNSWASGIPLPVDRFSKMNEVSKVDKDGGQAQKLPLLNSSKMFAKGTKLNEVRTPGPMKATRPQQSLEEREGNLERGVLRLQEVLRGEA</sequence>
<keyword evidence="2" id="KW-1185">Reference proteome</keyword>
<feature type="compositionally biased region" description="Basic and acidic residues" evidence="1">
    <location>
        <begin position="1"/>
        <end position="17"/>
    </location>
</feature>
<evidence type="ECO:0000313" key="3">
    <source>
        <dbReference type="RefSeq" id="XP_022236484.1"/>
    </source>
</evidence>
<feature type="region of interest" description="Disordered" evidence="1">
    <location>
        <begin position="1"/>
        <end position="26"/>
    </location>
</feature>
<organism evidence="2 3">
    <name type="scientific">Limulus polyphemus</name>
    <name type="common">Atlantic horseshoe crab</name>
    <dbReference type="NCBI Taxonomy" id="6850"/>
    <lineage>
        <taxon>Eukaryota</taxon>
        <taxon>Metazoa</taxon>
        <taxon>Ecdysozoa</taxon>
        <taxon>Arthropoda</taxon>
        <taxon>Chelicerata</taxon>
        <taxon>Merostomata</taxon>
        <taxon>Xiphosura</taxon>
        <taxon>Limulidae</taxon>
        <taxon>Limulus</taxon>
    </lineage>
</organism>
<protein>
    <submittedName>
        <fullName evidence="3">Uncharacterized protein LOC111084008</fullName>
    </submittedName>
</protein>
<evidence type="ECO:0000256" key="1">
    <source>
        <dbReference type="SAM" id="MobiDB-lite"/>
    </source>
</evidence>
<gene>
    <name evidence="3" type="primary">LOC111084008</name>
</gene>
<dbReference type="Proteomes" id="UP000694941">
    <property type="component" value="Unplaced"/>
</dbReference>
<proteinExistence type="predicted"/>
<evidence type="ECO:0000313" key="2">
    <source>
        <dbReference type="Proteomes" id="UP000694941"/>
    </source>
</evidence>
<accession>A0ABM1RYM9</accession>
<dbReference type="RefSeq" id="XP_022236484.1">
    <property type="nucleotide sequence ID" value="XM_022380776.1"/>
</dbReference>
<feature type="region of interest" description="Disordered" evidence="1">
    <location>
        <begin position="112"/>
        <end position="139"/>
    </location>
</feature>